<dbReference type="Pfam" id="PF00239">
    <property type="entry name" value="Resolvase"/>
    <property type="match status" value="1"/>
</dbReference>
<dbReference type="InterPro" id="IPR050639">
    <property type="entry name" value="SSR_resolvase"/>
</dbReference>
<dbReference type="Gene3D" id="3.40.50.1390">
    <property type="entry name" value="Resolvase, N-terminal catalytic domain"/>
    <property type="match status" value="1"/>
</dbReference>
<evidence type="ECO:0000256" key="2">
    <source>
        <dbReference type="ARBA" id="ARBA00022908"/>
    </source>
</evidence>
<organism evidence="9 10">
    <name type="scientific">Rhodoplanes elegans</name>
    <dbReference type="NCBI Taxonomy" id="29408"/>
    <lineage>
        <taxon>Bacteria</taxon>
        <taxon>Pseudomonadati</taxon>
        <taxon>Pseudomonadota</taxon>
        <taxon>Alphaproteobacteria</taxon>
        <taxon>Hyphomicrobiales</taxon>
        <taxon>Nitrobacteraceae</taxon>
        <taxon>Rhodoplanes</taxon>
    </lineage>
</organism>
<keyword evidence="10" id="KW-1185">Reference proteome</keyword>
<keyword evidence="2" id="KW-0229">DNA integration</keyword>
<dbReference type="EMBL" id="NPEU01000481">
    <property type="protein sequence ID" value="RAI31691.1"/>
    <property type="molecule type" value="Genomic_DNA"/>
</dbReference>
<dbReference type="InterPro" id="IPR036162">
    <property type="entry name" value="Resolvase-like_N_sf"/>
</dbReference>
<dbReference type="SUPFAM" id="SSF53041">
    <property type="entry name" value="Resolvase-like"/>
    <property type="match status" value="1"/>
</dbReference>
<evidence type="ECO:0000256" key="3">
    <source>
        <dbReference type="ARBA" id="ARBA00023100"/>
    </source>
</evidence>
<comment type="similarity">
    <text evidence="1">Belongs to the site-specific recombinase resolvase family.</text>
</comment>
<dbReference type="GO" id="GO:0000150">
    <property type="term" value="F:DNA strand exchange activity"/>
    <property type="evidence" value="ECO:0007669"/>
    <property type="project" value="UniProtKB-KW"/>
</dbReference>
<protein>
    <submittedName>
        <fullName evidence="9">DNA resolvase</fullName>
    </submittedName>
</protein>
<gene>
    <name evidence="9" type="ORF">CH338_25405</name>
</gene>
<dbReference type="AlphaFoldDB" id="A0A327K092"/>
<dbReference type="PANTHER" id="PTHR30461:SF2">
    <property type="entry name" value="SERINE RECOMBINASE PINE-RELATED"/>
    <property type="match status" value="1"/>
</dbReference>
<feature type="domain" description="Resolvase/invertase-type recombinase catalytic" evidence="8">
    <location>
        <begin position="1"/>
        <end position="135"/>
    </location>
</feature>
<evidence type="ECO:0000313" key="10">
    <source>
        <dbReference type="Proteomes" id="UP000248863"/>
    </source>
</evidence>
<evidence type="ECO:0000256" key="7">
    <source>
        <dbReference type="PROSITE-ProRule" id="PRU10137"/>
    </source>
</evidence>
<sequence length="199" mass="21494">MRVGYARVSTDDQSLLPQIDALRQFGCELIFSDHGTSGASRARPGLDRMLASLDRDAELVIWRLDRLGRSLSHLVDLVAVLNQRGVRVISISESIDTRSSTGLLVFHIMGALAEFERALISERTRAGMESARQRGRPIGRPRKLADSDIVAAADACGLGETTIAGLATRLGVSPATVSRALRRHGAAAARSVRSSHDRL</sequence>
<dbReference type="GO" id="GO:0003677">
    <property type="term" value="F:DNA binding"/>
    <property type="evidence" value="ECO:0007669"/>
    <property type="project" value="UniProtKB-KW"/>
</dbReference>
<evidence type="ECO:0000259" key="8">
    <source>
        <dbReference type="PROSITE" id="PS51736"/>
    </source>
</evidence>
<name>A0A327K092_9BRAD</name>
<dbReference type="Proteomes" id="UP000248863">
    <property type="component" value="Unassembled WGS sequence"/>
</dbReference>
<comment type="caution">
    <text evidence="9">The sequence shown here is derived from an EMBL/GenBank/DDBJ whole genome shotgun (WGS) entry which is preliminary data.</text>
</comment>
<dbReference type="OrthoDB" id="9800103at2"/>
<dbReference type="PROSITE" id="PS51736">
    <property type="entry name" value="RECOMBINASES_3"/>
    <property type="match status" value="1"/>
</dbReference>
<feature type="active site" description="O-(5'-phospho-DNA)-serine intermediate" evidence="6 7">
    <location>
        <position position="9"/>
    </location>
</feature>
<evidence type="ECO:0000313" key="9">
    <source>
        <dbReference type="EMBL" id="RAI31691.1"/>
    </source>
</evidence>
<keyword evidence="4" id="KW-0238">DNA-binding</keyword>
<keyword evidence="5" id="KW-0233">DNA recombination</keyword>
<dbReference type="RefSeq" id="WP_111359839.1">
    <property type="nucleotide sequence ID" value="NZ_NHSK01000045.1"/>
</dbReference>
<evidence type="ECO:0000256" key="6">
    <source>
        <dbReference type="PIRSR" id="PIRSR606118-50"/>
    </source>
</evidence>
<dbReference type="CDD" id="cd03768">
    <property type="entry name" value="SR_ResInv"/>
    <property type="match status" value="1"/>
</dbReference>
<dbReference type="InterPro" id="IPR006119">
    <property type="entry name" value="Resolv_N"/>
</dbReference>
<dbReference type="FunFam" id="3.40.50.1390:FF:000001">
    <property type="entry name" value="DNA recombinase"/>
    <property type="match status" value="1"/>
</dbReference>
<keyword evidence="3" id="KW-0230">DNA invertase</keyword>
<evidence type="ECO:0000256" key="1">
    <source>
        <dbReference type="ARBA" id="ARBA00009913"/>
    </source>
</evidence>
<dbReference type="PROSITE" id="PS00397">
    <property type="entry name" value="RECOMBINASES_1"/>
    <property type="match status" value="1"/>
</dbReference>
<evidence type="ECO:0000256" key="4">
    <source>
        <dbReference type="ARBA" id="ARBA00023125"/>
    </source>
</evidence>
<dbReference type="InterPro" id="IPR006118">
    <property type="entry name" value="Recombinase_CS"/>
</dbReference>
<dbReference type="InterPro" id="IPR010982">
    <property type="entry name" value="Lambda_DNA-bd_dom_sf"/>
</dbReference>
<evidence type="ECO:0000256" key="5">
    <source>
        <dbReference type="ARBA" id="ARBA00023172"/>
    </source>
</evidence>
<dbReference type="PANTHER" id="PTHR30461">
    <property type="entry name" value="DNA-INVERTASE FROM LAMBDOID PROPHAGE"/>
    <property type="match status" value="1"/>
</dbReference>
<proteinExistence type="inferred from homology"/>
<reference evidence="9 10" key="1">
    <citation type="submission" date="2017-07" db="EMBL/GenBank/DDBJ databases">
        <title>Draft Genome Sequences of Select Purple Nonsulfur Bacteria.</title>
        <authorList>
            <person name="Lasarre B."/>
            <person name="Mckinlay J.B."/>
        </authorList>
    </citation>
    <scope>NUCLEOTIDE SEQUENCE [LARGE SCALE GENOMIC DNA]</scope>
    <source>
        <strain evidence="9 10">DSM 11907</strain>
    </source>
</reference>
<dbReference type="SMART" id="SM00857">
    <property type="entry name" value="Resolvase"/>
    <property type="match status" value="1"/>
</dbReference>
<accession>A0A327K092</accession>
<dbReference type="Gene3D" id="1.10.260.40">
    <property type="entry name" value="lambda repressor-like DNA-binding domains"/>
    <property type="match status" value="1"/>
</dbReference>
<dbReference type="GO" id="GO:0015074">
    <property type="term" value="P:DNA integration"/>
    <property type="evidence" value="ECO:0007669"/>
    <property type="project" value="UniProtKB-KW"/>
</dbReference>